<accession>A0ABN2FD55</accession>
<evidence type="ECO:0000313" key="2">
    <source>
        <dbReference type="EMBL" id="GAA1639802.1"/>
    </source>
</evidence>
<keyword evidence="3" id="KW-1185">Reference proteome</keyword>
<keyword evidence="1" id="KW-0472">Membrane</keyword>
<protein>
    <recommendedName>
        <fullName evidence="4">DUF4352 domain-containing protein</fullName>
    </recommendedName>
</protein>
<organism evidence="2 3">
    <name type="scientific">Kribbella alba</name>
    <dbReference type="NCBI Taxonomy" id="190197"/>
    <lineage>
        <taxon>Bacteria</taxon>
        <taxon>Bacillati</taxon>
        <taxon>Actinomycetota</taxon>
        <taxon>Actinomycetes</taxon>
        <taxon>Propionibacteriales</taxon>
        <taxon>Kribbellaceae</taxon>
        <taxon>Kribbella</taxon>
    </lineage>
</organism>
<evidence type="ECO:0000256" key="1">
    <source>
        <dbReference type="SAM" id="Phobius"/>
    </source>
</evidence>
<evidence type="ECO:0008006" key="4">
    <source>
        <dbReference type="Google" id="ProtNLM"/>
    </source>
</evidence>
<evidence type="ECO:0000313" key="3">
    <source>
        <dbReference type="Proteomes" id="UP001501319"/>
    </source>
</evidence>
<feature type="transmembrane region" description="Helical" evidence="1">
    <location>
        <begin position="6"/>
        <end position="25"/>
    </location>
</feature>
<proteinExistence type="predicted"/>
<comment type="caution">
    <text evidence="2">The sequence shown here is derived from an EMBL/GenBank/DDBJ whole genome shotgun (WGS) entry which is preliminary data.</text>
</comment>
<dbReference type="RefSeq" id="WP_344112206.1">
    <property type="nucleotide sequence ID" value="NZ_BAAANE010000005.1"/>
</dbReference>
<sequence>MTARKLVNVGLTLVVLVAIVALYRWTPTLKDIQQPVAVKGAVGKPVHTPRFDLTVDGIRISNKLRVPRTTPDRDTLTDFVVVDATVKATREPIHLGLVQIRTADGVTYLGANRNGLDLADLTGFQFAPDIPARGSFVIEMPADKLPGAILLVTEKKIFTDFEPQATIPLDVKKEQLAGLRKDVAILTSTDAS</sequence>
<keyword evidence="1" id="KW-1133">Transmembrane helix</keyword>
<keyword evidence="1" id="KW-0812">Transmembrane</keyword>
<dbReference type="EMBL" id="BAAANE010000005">
    <property type="protein sequence ID" value="GAA1639802.1"/>
    <property type="molecule type" value="Genomic_DNA"/>
</dbReference>
<gene>
    <name evidence="2" type="ORF">GCM10009744_31730</name>
</gene>
<name>A0ABN2FD55_9ACTN</name>
<dbReference type="Proteomes" id="UP001501319">
    <property type="component" value="Unassembled WGS sequence"/>
</dbReference>
<reference evidence="2 3" key="1">
    <citation type="journal article" date="2019" name="Int. J. Syst. Evol. Microbiol.">
        <title>The Global Catalogue of Microorganisms (GCM) 10K type strain sequencing project: providing services to taxonomists for standard genome sequencing and annotation.</title>
        <authorList>
            <consortium name="The Broad Institute Genomics Platform"/>
            <consortium name="The Broad Institute Genome Sequencing Center for Infectious Disease"/>
            <person name="Wu L."/>
            <person name="Ma J."/>
        </authorList>
    </citation>
    <scope>NUCLEOTIDE SEQUENCE [LARGE SCALE GENOMIC DNA]</scope>
    <source>
        <strain evidence="2 3">JCM 14306</strain>
    </source>
</reference>